<organism evidence="3 4">
    <name type="scientific">Trichinella murrelli</name>
    <dbReference type="NCBI Taxonomy" id="144512"/>
    <lineage>
        <taxon>Eukaryota</taxon>
        <taxon>Metazoa</taxon>
        <taxon>Ecdysozoa</taxon>
        <taxon>Nematoda</taxon>
        <taxon>Enoplea</taxon>
        <taxon>Dorylaimia</taxon>
        <taxon>Trichinellida</taxon>
        <taxon>Trichinellidae</taxon>
        <taxon>Trichinella</taxon>
    </lineage>
</organism>
<dbReference type="Gene3D" id="1.10.510.10">
    <property type="entry name" value="Transferase(Phosphotransferase) domain 1"/>
    <property type="match status" value="1"/>
</dbReference>
<dbReference type="InterPro" id="IPR050235">
    <property type="entry name" value="CK1_Ser-Thr_kinase"/>
</dbReference>
<feature type="region of interest" description="Disordered" evidence="1">
    <location>
        <begin position="319"/>
        <end position="371"/>
    </location>
</feature>
<dbReference type="Pfam" id="PF00069">
    <property type="entry name" value="Pkinase"/>
    <property type="match status" value="1"/>
</dbReference>
<proteinExistence type="predicted"/>
<evidence type="ECO:0000313" key="3">
    <source>
        <dbReference type="EMBL" id="KRX49344.1"/>
    </source>
</evidence>
<dbReference type="AlphaFoldDB" id="A0A0V0UDQ4"/>
<dbReference type="PROSITE" id="PS50011">
    <property type="entry name" value="PROTEIN_KINASE_DOM"/>
    <property type="match status" value="1"/>
</dbReference>
<feature type="compositionally biased region" description="Basic and acidic residues" evidence="1">
    <location>
        <begin position="351"/>
        <end position="371"/>
    </location>
</feature>
<dbReference type="SMART" id="SM00220">
    <property type="entry name" value="S_TKc"/>
    <property type="match status" value="1"/>
</dbReference>
<accession>A0A0V0UDQ4</accession>
<feature type="domain" description="Protein kinase" evidence="2">
    <location>
        <begin position="23"/>
        <end position="294"/>
    </location>
</feature>
<dbReference type="EMBL" id="JYDJ01000017">
    <property type="protein sequence ID" value="KRX49344.1"/>
    <property type="molecule type" value="Genomic_DNA"/>
</dbReference>
<dbReference type="STRING" id="144512.A0A0V0UDQ4"/>
<dbReference type="OrthoDB" id="5979581at2759"/>
<dbReference type="SUPFAM" id="SSF56112">
    <property type="entry name" value="Protein kinase-like (PK-like)"/>
    <property type="match status" value="1"/>
</dbReference>
<dbReference type="Proteomes" id="UP000055048">
    <property type="component" value="Unassembled WGS sequence"/>
</dbReference>
<gene>
    <name evidence="3" type="primary">Ttbk2</name>
    <name evidence="3" type="ORF">T05_6388</name>
</gene>
<keyword evidence="3" id="KW-0808">Transferase</keyword>
<dbReference type="GO" id="GO:0004672">
    <property type="term" value="F:protein kinase activity"/>
    <property type="evidence" value="ECO:0007669"/>
    <property type="project" value="InterPro"/>
</dbReference>
<dbReference type="GO" id="GO:0005524">
    <property type="term" value="F:ATP binding"/>
    <property type="evidence" value="ECO:0007669"/>
    <property type="project" value="InterPro"/>
</dbReference>
<evidence type="ECO:0000259" key="2">
    <source>
        <dbReference type="PROSITE" id="PS50011"/>
    </source>
</evidence>
<evidence type="ECO:0000256" key="1">
    <source>
        <dbReference type="SAM" id="MobiDB-lite"/>
    </source>
</evidence>
<dbReference type="PANTHER" id="PTHR11909">
    <property type="entry name" value="CASEIN KINASE-RELATED"/>
    <property type="match status" value="1"/>
</dbReference>
<sequence>MGSSDQDIKVENFKPGDCIDERWIVEKLLGVGGCASVYQVKDAITNSINAMKVEMAAQQMQILKFEMIVMMELNKLNDRHVCKVVGGGKNATFCYIVMTLVGENFFNVLNSLRRKSAGKERPKFSARSSVFLALNSLEALQDLHECGYLHRDVKPQNFAIGRAPDYRKVYILDFGMCRKYVKDDGTLRRPRERCAFRGTLYFASVDALRGEEQCRKDDVWSWFFMMVRLSTGTIAWKGYVPPKHVPLPKQLEEYSNVKEIALNDIKEFCKHCPEEFCNIGEHLKTLGYTDKPNYELCYENLNAINKRMGLEDLPLDWEPHQKQQEEKQQEHKQQEEKQQEHKQQEQIPTDQEQKKDKEQKPDDVVPKPQDP</sequence>
<comment type="caution">
    <text evidence="3">The sequence shown here is derived from an EMBL/GenBank/DDBJ whole genome shotgun (WGS) entry which is preliminary data.</text>
</comment>
<reference evidence="3 4" key="1">
    <citation type="submission" date="2015-01" db="EMBL/GenBank/DDBJ databases">
        <title>Evolution of Trichinella species and genotypes.</title>
        <authorList>
            <person name="Korhonen P.K."/>
            <person name="Edoardo P."/>
            <person name="Giuseppe L.R."/>
            <person name="Gasser R.B."/>
        </authorList>
    </citation>
    <scope>NUCLEOTIDE SEQUENCE [LARGE SCALE GENOMIC DNA]</scope>
    <source>
        <strain evidence="3">ISS417</strain>
    </source>
</reference>
<evidence type="ECO:0000313" key="4">
    <source>
        <dbReference type="Proteomes" id="UP000055048"/>
    </source>
</evidence>
<keyword evidence="3" id="KW-0418">Kinase</keyword>
<dbReference type="InterPro" id="IPR000719">
    <property type="entry name" value="Prot_kinase_dom"/>
</dbReference>
<name>A0A0V0UDQ4_9BILA</name>
<feature type="compositionally biased region" description="Basic and acidic residues" evidence="1">
    <location>
        <begin position="319"/>
        <end position="344"/>
    </location>
</feature>
<dbReference type="InterPro" id="IPR011009">
    <property type="entry name" value="Kinase-like_dom_sf"/>
</dbReference>
<protein>
    <submittedName>
        <fullName evidence="3">Tau-tubulin kinase 2</fullName>
    </submittedName>
</protein>
<keyword evidence="4" id="KW-1185">Reference proteome</keyword>